<reference evidence="1" key="1">
    <citation type="submission" date="2020-10" db="EMBL/GenBank/DDBJ databases">
        <authorList>
            <person name="Gilroy R."/>
        </authorList>
    </citation>
    <scope>NUCLEOTIDE SEQUENCE</scope>
    <source>
        <strain evidence="1">ChiSjej4B22-8148</strain>
    </source>
</reference>
<dbReference type="EMBL" id="DVGK01000054">
    <property type="protein sequence ID" value="HIR13203.1"/>
    <property type="molecule type" value="Genomic_DNA"/>
</dbReference>
<sequence>MRKKSWGDAEMITVCVIWDGEQEKLNKTLNSLEKQGPDFQKEIRLKILCGKSEDEVESSLSGQAEYFFGQDQRELLAALEGVLYGLETELVTAVEAGETWQGQSLAMGSRMLMETDGADGLLLQHFGGRKTAGRVKKKAGRDGVSQGKLYSLERAEDILKLPACLHGAVLRSQAVRGEAYEESYGPGMEEAFLFKILMKKGKVLFSRELGFLGSSPMYDDRVLKPQWEDPSWYLAVARDYCLGLLEEEKRKYGAPRLFAQAQAAYAVRHMFDINTDNRDRQVLKGKDWAQFLKSCRACMEMVNKSLLRPEESLHVERRMQYSVWPLMMKLACREREKKEVLPMAFIDLTEEENGCIRLEGSFDQIGAGEKGSFFVKYRGNRIPHARSPRYAKLCFFGKPLVKKYAFSVTLSAGMLKEGGELSFWITDGKREQRMPAGALRYTAGFTHLLRRSYRCYGRYLLSFKEKDGVPEAVSIRKTGKAGHFLREIKFLKEILTSAYGSRKLFLVRLLYWLTRPMYKRRHIWLTFDKLYKGGDCGEYFYKYMEKEKKQGVTPVYIIRENAPDRKRLEGEGYRPLIHRSLKQRLAYLNAEMVFATHSAVPSFCGFDKWEVRFVQDLLRGTNTCIQHGLSVQDLTFDSNRVVNNNKRYYCASPSEIENLSKPEYDYPLQTLRLTGIPRYDGLVNRDQKQILITPTWRAYIAMPAVMGNARPYSPEFKHTDYFKLYNRLITDEKLARTAREHGYRIVFLLHPVTSSQRRDYPEDTETVKIVTALETSYEKILTESSLMVTDYSGVQFDFAYMRKPVVYFHSPKLPPHYQEGGFSYETQGFGEICRDPEETADLLCTYMEQGCALKPEYKERQDAFFAFDDHENCKRIFQDAMEYRKCLRSNSI</sequence>
<proteinExistence type="predicted"/>
<dbReference type="PANTHER" id="PTHR37316:SF3">
    <property type="entry name" value="TEICHOIC ACID GLYCEROL-PHOSPHATE TRANSFERASE"/>
    <property type="match status" value="1"/>
</dbReference>
<dbReference type="PANTHER" id="PTHR37316">
    <property type="entry name" value="TEICHOIC ACID GLYCEROL-PHOSPHATE PRIMASE"/>
    <property type="match status" value="1"/>
</dbReference>
<evidence type="ECO:0000313" key="2">
    <source>
        <dbReference type="Proteomes" id="UP000886757"/>
    </source>
</evidence>
<accession>A0A9D1AAY7</accession>
<dbReference type="AlphaFoldDB" id="A0A9D1AAY7"/>
<dbReference type="GO" id="GO:0016020">
    <property type="term" value="C:membrane"/>
    <property type="evidence" value="ECO:0007669"/>
    <property type="project" value="InterPro"/>
</dbReference>
<dbReference type="Proteomes" id="UP000886757">
    <property type="component" value="Unassembled WGS sequence"/>
</dbReference>
<comment type="caution">
    <text evidence="1">The sequence shown here is derived from an EMBL/GenBank/DDBJ whole genome shotgun (WGS) entry which is preliminary data.</text>
</comment>
<dbReference type="SUPFAM" id="SSF53756">
    <property type="entry name" value="UDP-Glycosyltransferase/glycogen phosphorylase"/>
    <property type="match status" value="1"/>
</dbReference>
<dbReference type="Gene3D" id="3.40.50.12580">
    <property type="match status" value="1"/>
</dbReference>
<dbReference type="InterPro" id="IPR051612">
    <property type="entry name" value="Teichoic_Acid_Biosynth"/>
</dbReference>
<protein>
    <submittedName>
        <fullName evidence="1">CDP-glycerol glycerophosphotransferase family protein</fullName>
    </submittedName>
</protein>
<dbReference type="Pfam" id="PF04464">
    <property type="entry name" value="Glyphos_transf"/>
    <property type="match status" value="1"/>
</dbReference>
<dbReference type="InterPro" id="IPR007554">
    <property type="entry name" value="Glycerophosphate_synth"/>
</dbReference>
<organism evidence="1 2">
    <name type="scientific">Candidatus Choladousia intestinavium</name>
    <dbReference type="NCBI Taxonomy" id="2840727"/>
    <lineage>
        <taxon>Bacteria</taxon>
        <taxon>Bacillati</taxon>
        <taxon>Bacillota</taxon>
        <taxon>Clostridia</taxon>
        <taxon>Lachnospirales</taxon>
        <taxon>Lachnospiraceae</taxon>
        <taxon>Lachnospiraceae incertae sedis</taxon>
        <taxon>Candidatus Choladousia</taxon>
    </lineage>
</organism>
<gene>
    <name evidence="1" type="ORF">IAB31_04690</name>
</gene>
<evidence type="ECO:0000313" key="1">
    <source>
        <dbReference type="EMBL" id="HIR13203.1"/>
    </source>
</evidence>
<reference evidence="1" key="2">
    <citation type="journal article" date="2021" name="PeerJ">
        <title>Extensive microbial diversity within the chicken gut microbiome revealed by metagenomics and culture.</title>
        <authorList>
            <person name="Gilroy R."/>
            <person name="Ravi A."/>
            <person name="Getino M."/>
            <person name="Pursley I."/>
            <person name="Horton D.L."/>
            <person name="Alikhan N.F."/>
            <person name="Baker D."/>
            <person name="Gharbi K."/>
            <person name="Hall N."/>
            <person name="Watson M."/>
            <person name="Adriaenssens E.M."/>
            <person name="Foster-Nyarko E."/>
            <person name="Jarju S."/>
            <person name="Secka A."/>
            <person name="Antonio M."/>
            <person name="Oren A."/>
            <person name="Chaudhuri R.R."/>
            <person name="La Ragione R."/>
            <person name="Hildebrand F."/>
            <person name="Pallen M.J."/>
        </authorList>
    </citation>
    <scope>NUCLEOTIDE SEQUENCE</scope>
    <source>
        <strain evidence="1">ChiSjej4B22-8148</strain>
    </source>
</reference>
<name>A0A9D1AAY7_9FIRM</name>
<dbReference type="InterPro" id="IPR043148">
    <property type="entry name" value="TagF_C"/>
</dbReference>
<dbReference type="GO" id="GO:0047355">
    <property type="term" value="F:CDP-glycerol glycerophosphotransferase activity"/>
    <property type="evidence" value="ECO:0007669"/>
    <property type="project" value="InterPro"/>
</dbReference>